<dbReference type="RefSeq" id="WP_055451597.1">
    <property type="nucleotide sequence ID" value="NZ_CYHF01000011.1"/>
</dbReference>
<gene>
    <name evidence="3" type="ORF">Ga0061069_11148</name>
</gene>
<dbReference type="PANTHER" id="PTHR34136">
    <property type="match status" value="1"/>
</dbReference>
<dbReference type="OrthoDB" id="9808602at2"/>
<organism evidence="3 4">
    <name type="scientific">Thiomonas bhubaneswarensis</name>
    <dbReference type="NCBI Taxonomy" id="339866"/>
    <lineage>
        <taxon>Bacteria</taxon>
        <taxon>Pseudomonadati</taxon>
        <taxon>Pseudomonadota</taxon>
        <taxon>Betaproteobacteria</taxon>
        <taxon>Burkholderiales</taxon>
        <taxon>Thiomonas</taxon>
    </lineage>
</organism>
<dbReference type="InterPro" id="IPR004629">
    <property type="entry name" value="WecG_TagA_CpsF"/>
</dbReference>
<dbReference type="NCBIfam" id="TIGR00696">
    <property type="entry name" value="wecG_tagA_cpsF"/>
    <property type="match status" value="1"/>
</dbReference>
<evidence type="ECO:0000256" key="2">
    <source>
        <dbReference type="ARBA" id="ARBA00022679"/>
    </source>
</evidence>
<sequence>MTPSAPTVHLFGLNFQTLPFDAAVRAIAAAAQRRERGLVITPNVDHIVTVQQRPEVRQIYRGARFLFADGMPLIWASRLIRGKALPGRVTGADLLPALCAQAEAMGLSVAFVGGMPGIAARAAEVMRARHPALRVVAVHCPPFGFEADAAQTQEIIELCRATRPDLLFFGVGAPKQEIWSHAHLDQLDVGMVLCIGAALDFAAGTLQRAPQWMQRSGLEWLWRMAQDPRRLIRRYLLRDTAFVAIALREIVGGLFTRAPRTP</sequence>
<name>A0A0K6I9X2_9BURK</name>
<reference evidence="4" key="1">
    <citation type="submission" date="2015-08" db="EMBL/GenBank/DDBJ databases">
        <authorList>
            <person name="Varghese N."/>
        </authorList>
    </citation>
    <scope>NUCLEOTIDE SEQUENCE [LARGE SCALE GENOMIC DNA]</scope>
    <source>
        <strain evidence="4">DSM 18181</strain>
    </source>
</reference>
<dbReference type="EMBL" id="CYHF01000011">
    <property type="protein sequence ID" value="CUB00087.1"/>
    <property type="molecule type" value="Genomic_DNA"/>
</dbReference>
<dbReference type="GO" id="GO:0016758">
    <property type="term" value="F:hexosyltransferase activity"/>
    <property type="evidence" value="ECO:0007669"/>
    <property type="project" value="TreeGrafter"/>
</dbReference>
<dbReference type="Pfam" id="PF03808">
    <property type="entry name" value="Glyco_tran_WecG"/>
    <property type="match status" value="1"/>
</dbReference>
<keyword evidence="2" id="KW-0808">Transferase</keyword>
<keyword evidence="4" id="KW-1185">Reference proteome</keyword>
<dbReference type="AlphaFoldDB" id="A0A0K6I9X2"/>
<dbReference type="PANTHER" id="PTHR34136:SF1">
    <property type="entry name" value="UDP-N-ACETYL-D-MANNOSAMINURONIC ACID TRANSFERASE"/>
    <property type="match status" value="1"/>
</dbReference>
<dbReference type="CDD" id="cd06533">
    <property type="entry name" value="Glyco_transf_WecG_TagA"/>
    <property type="match status" value="1"/>
</dbReference>
<proteinExistence type="predicted"/>
<evidence type="ECO:0000313" key="3">
    <source>
        <dbReference type="EMBL" id="CUB00087.1"/>
    </source>
</evidence>
<evidence type="ECO:0000256" key="1">
    <source>
        <dbReference type="ARBA" id="ARBA00022676"/>
    </source>
</evidence>
<evidence type="ECO:0000313" key="4">
    <source>
        <dbReference type="Proteomes" id="UP000183649"/>
    </source>
</evidence>
<dbReference type="Proteomes" id="UP000183649">
    <property type="component" value="Unassembled WGS sequence"/>
</dbReference>
<dbReference type="STRING" id="339866.GCA_001418255_02770"/>
<accession>A0A0K6I9X2</accession>
<keyword evidence="1" id="KW-0328">Glycosyltransferase</keyword>
<protein>
    <submittedName>
        <fullName evidence="3">Bacterial polymer biosynthesis proteins, WecB/TagA/CpsF family</fullName>
    </submittedName>
</protein>